<reference evidence="1" key="1">
    <citation type="journal article" date="2017" name="Nature">
        <title>The sunflower genome provides insights into oil metabolism, flowering and Asterid evolution.</title>
        <authorList>
            <person name="Badouin H."/>
            <person name="Gouzy J."/>
            <person name="Grassa C.J."/>
            <person name="Murat F."/>
            <person name="Staton S.E."/>
            <person name="Cottret L."/>
            <person name="Lelandais-Briere C."/>
            <person name="Owens G.L."/>
            <person name="Carrere S."/>
            <person name="Mayjonade B."/>
            <person name="Legrand L."/>
            <person name="Gill N."/>
            <person name="Kane N.C."/>
            <person name="Bowers J.E."/>
            <person name="Hubner S."/>
            <person name="Bellec A."/>
            <person name="Berard A."/>
            <person name="Berges H."/>
            <person name="Blanchet N."/>
            <person name="Boniface M.C."/>
            <person name="Brunel D."/>
            <person name="Catrice O."/>
            <person name="Chaidir N."/>
            <person name="Claudel C."/>
            <person name="Donnadieu C."/>
            <person name="Faraut T."/>
            <person name="Fievet G."/>
            <person name="Helmstetter N."/>
            <person name="King M."/>
            <person name="Knapp S.J."/>
            <person name="Lai Z."/>
            <person name="Le Paslier M.C."/>
            <person name="Lippi Y."/>
            <person name="Lorenzon L."/>
            <person name="Mandel J.R."/>
            <person name="Marage G."/>
            <person name="Marchand G."/>
            <person name="Marquand E."/>
            <person name="Bret-Mestries E."/>
            <person name="Morien E."/>
            <person name="Nambeesan S."/>
            <person name="Nguyen T."/>
            <person name="Pegot-Espagnet P."/>
            <person name="Pouilly N."/>
            <person name="Raftis F."/>
            <person name="Sallet E."/>
            <person name="Schiex T."/>
            <person name="Thomas J."/>
            <person name="Vandecasteele C."/>
            <person name="Vares D."/>
            <person name="Vear F."/>
            <person name="Vautrin S."/>
            <person name="Crespi M."/>
            <person name="Mangin B."/>
            <person name="Burke J.M."/>
            <person name="Salse J."/>
            <person name="Munos S."/>
            <person name="Vincourt P."/>
            <person name="Rieseberg L.H."/>
            <person name="Langlade N.B."/>
        </authorList>
    </citation>
    <scope>NUCLEOTIDE SEQUENCE</scope>
    <source>
        <tissue evidence="1">Leaves</tissue>
    </source>
</reference>
<dbReference type="Proteomes" id="UP000215914">
    <property type="component" value="Unassembled WGS sequence"/>
</dbReference>
<name>A0A9K3JT73_HELAN</name>
<dbReference type="AlphaFoldDB" id="A0A9K3JT73"/>
<comment type="caution">
    <text evidence="1">The sequence shown here is derived from an EMBL/GenBank/DDBJ whole genome shotgun (WGS) entry which is preliminary data.</text>
</comment>
<sequence length="55" mass="6643">MCCSYIKLNHHIPSSTLYILFPRSNFFKNLFFSFLKPFGRNPSRTHNFHFFKLIS</sequence>
<evidence type="ECO:0000313" key="1">
    <source>
        <dbReference type="EMBL" id="KAF5821323.1"/>
    </source>
</evidence>
<gene>
    <name evidence="1" type="ORF">HanXRQr2_Chr01g0012601</name>
</gene>
<dbReference type="Gramene" id="mRNA:HanXRQr2_Chr01g0012601">
    <property type="protein sequence ID" value="CDS:HanXRQr2_Chr01g0012601.1"/>
    <property type="gene ID" value="HanXRQr2_Chr01g0012601"/>
</dbReference>
<organism evidence="1 2">
    <name type="scientific">Helianthus annuus</name>
    <name type="common">Common sunflower</name>
    <dbReference type="NCBI Taxonomy" id="4232"/>
    <lineage>
        <taxon>Eukaryota</taxon>
        <taxon>Viridiplantae</taxon>
        <taxon>Streptophyta</taxon>
        <taxon>Embryophyta</taxon>
        <taxon>Tracheophyta</taxon>
        <taxon>Spermatophyta</taxon>
        <taxon>Magnoliopsida</taxon>
        <taxon>eudicotyledons</taxon>
        <taxon>Gunneridae</taxon>
        <taxon>Pentapetalae</taxon>
        <taxon>asterids</taxon>
        <taxon>campanulids</taxon>
        <taxon>Asterales</taxon>
        <taxon>Asteraceae</taxon>
        <taxon>Asteroideae</taxon>
        <taxon>Heliantheae alliance</taxon>
        <taxon>Heliantheae</taxon>
        <taxon>Helianthus</taxon>
    </lineage>
</organism>
<dbReference type="EMBL" id="MNCJ02000316">
    <property type="protein sequence ID" value="KAF5821323.1"/>
    <property type="molecule type" value="Genomic_DNA"/>
</dbReference>
<proteinExistence type="predicted"/>
<protein>
    <submittedName>
        <fullName evidence="1">Uncharacterized protein</fullName>
    </submittedName>
</protein>
<reference evidence="1" key="2">
    <citation type="submission" date="2020-06" db="EMBL/GenBank/DDBJ databases">
        <title>Helianthus annuus Genome sequencing and assembly Release 2.</title>
        <authorList>
            <person name="Gouzy J."/>
            <person name="Langlade N."/>
            <person name="Munos S."/>
        </authorList>
    </citation>
    <scope>NUCLEOTIDE SEQUENCE</scope>
    <source>
        <tissue evidence="1">Leaves</tissue>
    </source>
</reference>
<keyword evidence="2" id="KW-1185">Reference proteome</keyword>
<accession>A0A9K3JT73</accession>
<evidence type="ECO:0000313" key="2">
    <source>
        <dbReference type="Proteomes" id="UP000215914"/>
    </source>
</evidence>